<dbReference type="Proteomes" id="UP000319143">
    <property type="component" value="Unassembled WGS sequence"/>
</dbReference>
<name>A0A5C6DWP2_9BACT</name>
<comment type="caution">
    <text evidence="1">The sequence shown here is derived from an EMBL/GenBank/DDBJ whole genome shotgun (WGS) entry which is preliminary data.</text>
</comment>
<gene>
    <name evidence="1" type="ORF">Poly41_01250</name>
</gene>
<dbReference type="OrthoDB" id="9760167at2"/>
<dbReference type="Gene3D" id="2.40.160.10">
    <property type="entry name" value="Porin"/>
    <property type="match status" value="1"/>
</dbReference>
<reference evidence="1 2" key="1">
    <citation type="submission" date="2019-02" db="EMBL/GenBank/DDBJ databases">
        <title>Deep-cultivation of Planctomycetes and their phenomic and genomic characterization uncovers novel biology.</title>
        <authorList>
            <person name="Wiegand S."/>
            <person name="Jogler M."/>
            <person name="Boedeker C."/>
            <person name="Pinto D."/>
            <person name="Vollmers J."/>
            <person name="Rivas-Marin E."/>
            <person name="Kohn T."/>
            <person name="Peeters S.H."/>
            <person name="Heuer A."/>
            <person name="Rast P."/>
            <person name="Oberbeckmann S."/>
            <person name="Bunk B."/>
            <person name="Jeske O."/>
            <person name="Meyerdierks A."/>
            <person name="Storesund J.E."/>
            <person name="Kallscheuer N."/>
            <person name="Luecker S."/>
            <person name="Lage O.M."/>
            <person name="Pohl T."/>
            <person name="Merkel B.J."/>
            <person name="Hornburger P."/>
            <person name="Mueller R.-W."/>
            <person name="Bruemmer F."/>
            <person name="Labrenz M."/>
            <person name="Spormann A.M."/>
            <person name="Op Den Camp H."/>
            <person name="Overmann J."/>
            <person name="Amann R."/>
            <person name="Jetten M.S.M."/>
            <person name="Mascher T."/>
            <person name="Medema M.H."/>
            <person name="Devos D.P."/>
            <person name="Kaster A.-K."/>
            <person name="Ovreas L."/>
            <person name="Rohde M."/>
            <person name="Galperin M.Y."/>
            <person name="Jogler C."/>
        </authorList>
    </citation>
    <scope>NUCLEOTIDE SEQUENCE [LARGE SCALE GENOMIC DNA]</scope>
    <source>
        <strain evidence="1 2">Poly41</strain>
    </source>
</reference>
<dbReference type="RefSeq" id="WP_146523997.1">
    <property type="nucleotide sequence ID" value="NZ_SJPV01000001.1"/>
</dbReference>
<dbReference type="PROSITE" id="PS51257">
    <property type="entry name" value="PROKAR_LIPOPROTEIN"/>
    <property type="match status" value="1"/>
</dbReference>
<evidence type="ECO:0000313" key="1">
    <source>
        <dbReference type="EMBL" id="TWU41833.1"/>
    </source>
</evidence>
<dbReference type="EMBL" id="SJPV01000001">
    <property type="protein sequence ID" value="TWU41833.1"/>
    <property type="molecule type" value="Genomic_DNA"/>
</dbReference>
<protein>
    <submittedName>
        <fullName evidence="1">Phosphate-selective porin O and P</fullName>
    </submittedName>
</protein>
<evidence type="ECO:0000313" key="2">
    <source>
        <dbReference type="Proteomes" id="UP000319143"/>
    </source>
</evidence>
<keyword evidence="2" id="KW-1185">Reference proteome</keyword>
<dbReference type="InterPro" id="IPR023614">
    <property type="entry name" value="Porin_dom_sf"/>
</dbReference>
<sequence length="505" mass="55761">MLLVAAKRPTAATQITVWIVVLIACSHFAQSQSPESEWLSTLPIEGNVNDYELDELFTVQRSMQQGFPEPVVVPTGSGVGGQASPLRQADSMDPVRVDRSAAMQLPVRVGYDGGFTIASQRELELGADAYPYWLRINGYGQMRDTIFDSEQPDLSPDLNQLQLKRARIVFQGHAFSPDIAYFLQLDGRSNSGDNLRILDYYLKFDVGHQAMNLASGTLGLKAGLYKMPFTLARHLSGKQFEFADRSMASIYFDVNRSLAWGLYGATTGLERPIYWDLALFNGLVTGGAETGSSGTLDNNNAFSMTAYCYPTGEWGHGELADFDVHDRLATRIGGGVAFSTIDRTGTTEFDALRVVDSGRRLSSLLPDTVDQYSVALFSVAASMKYLGLSSTLEYYFRNVSEFKGASVPDLYDQGMWLQFGYFAIAKKLQLLTRWSRVSGNSGTLGVRNQEANEIAAGAVWYFREQHIKLTLDATYLDGAPINSSALDISPGDIGWLYRTQLQFSF</sequence>
<accession>A0A5C6DWP2</accession>
<organism evidence="1 2">
    <name type="scientific">Novipirellula artificiosorum</name>
    <dbReference type="NCBI Taxonomy" id="2528016"/>
    <lineage>
        <taxon>Bacteria</taxon>
        <taxon>Pseudomonadati</taxon>
        <taxon>Planctomycetota</taxon>
        <taxon>Planctomycetia</taxon>
        <taxon>Pirellulales</taxon>
        <taxon>Pirellulaceae</taxon>
        <taxon>Novipirellula</taxon>
    </lineage>
</organism>
<proteinExistence type="predicted"/>
<dbReference type="AlphaFoldDB" id="A0A5C6DWP2"/>